<keyword evidence="1" id="KW-1133">Transmembrane helix</keyword>
<feature type="transmembrane region" description="Helical" evidence="1">
    <location>
        <begin position="12"/>
        <end position="31"/>
    </location>
</feature>
<name>A0A1T4R9K8_9BACT</name>
<dbReference type="AlphaFoldDB" id="A0A1T4R9K8"/>
<keyword evidence="3" id="KW-1185">Reference proteome</keyword>
<dbReference type="Proteomes" id="UP000190888">
    <property type="component" value="Unassembled WGS sequence"/>
</dbReference>
<evidence type="ECO:0000313" key="3">
    <source>
        <dbReference type="Proteomes" id="UP000190888"/>
    </source>
</evidence>
<keyword evidence="1" id="KW-0472">Membrane</keyword>
<gene>
    <name evidence="2" type="ORF">SAMN04488132_11131</name>
</gene>
<dbReference type="RefSeq" id="WP_078832419.1">
    <property type="nucleotide sequence ID" value="NZ_FUWH01000011.1"/>
</dbReference>
<dbReference type="STRING" id="413434.SAMN04488132_11131"/>
<protein>
    <submittedName>
        <fullName evidence="2">Uncharacterized protein</fullName>
    </submittedName>
</protein>
<keyword evidence="1" id="KW-0812">Transmembrane</keyword>
<dbReference type="EMBL" id="FUWH01000011">
    <property type="protein sequence ID" value="SKA12358.1"/>
    <property type="molecule type" value="Genomic_DNA"/>
</dbReference>
<dbReference type="OrthoDB" id="9914706at2"/>
<evidence type="ECO:0000256" key="1">
    <source>
        <dbReference type="SAM" id="Phobius"/>
    </source>
</evidence>
<sequence>MTSLRKKYVIGSLMLVLIVSALTYVFVYRYAVPKSAVWAVPYKWRSFPLGEKRSIVQDYLGAPLSQTQQIPGYDRWQSGPVKQNYLLTVYYTTPDSIANSYSVYYHHRGMFVTRRYLMDSFALPPDSR</sequence>
<proteinExistence type="predicted"/>
<accession>A0A1T4R9K8</accession>
<evidence type="ECO:0000313" key="2">
    <source>
        <dbReference type="EMBL" id="SKA12358.1"/>
    </source>
</evidence>
<reference evidence="2 3" key="1">
    <citation type="submission" date="2017-02" db="EMBL/GenBank/DDBJ databases">
        <authorList>
            <person name="Peterson S.W."/>
        </authorList>
    </citation>
    <scope>NUCLEOTIDE SEQUENCE [LARGE SCALE GENOMIC DNA]</scope>
    <source>
        <strain evidence="2 3">DSM 22335</strain>
    </source>
</reference>
<organism evidence="2 3">
    <name type="scientific">Sediminibacterium ginsengisoli</name>
    <dbReference type="NCBI Taxonomy" id="413434"/>
    <lineage>
        <taxon>Bacteria</taxon>
        <taxon>Pseudomonadati</taxon>
        <taxon>Bacteroidota</taxon>
        <taxon>Chitinophagia</taxon>
        <taxon>Chitinophagales</taxon>
        <taxon>Chitinophagaceae</taxon>
        <taxon>Sediminibacterium</taxon>
    </lineage>
</organism>